<gene>
    <name evidence="2" type="ORF">H8744_04095</name>
</gene>
<sequence length="405" mass="47814">MHYARVYILLFFYICIIIVGIWSFSPVNQDVDKLEIERYVHDLSSDTAEYSRLLLRLSDHRVVLLGEQTHSDGKTISYKERLIRTLHERFGYNVVLYEAGMYDMWLMNQEESLEPLHGLYYFWCSNHESNSLWEFYKKSRKSDNPIELGGFDVQYTGDISDSLRLKRVKEYLHTKDVDIQKYPDFVQSQSHIKYLFINPNILDTLQFTRLLSDIGQMALVVKERMVPDNRTDELYYRYLQGLKSYLEACRQYEPGEAYRMQLRDSLMADNFNWLANTVYKDRKIIVWCSNLHALYEDGKLVEFKPFGNYLKDYLGDEVISVVFSSYGRIDPDGRTFRTLSRKSLEYQIHSCGISEGYLDFSELDTASWLNRRFVSGINQGLSVGNDWSEMTDILIYIDKMTKPTY</sequence>
<name>A0A926IJ41_9BACT</name>
<keyword evidence="1" id="KW-0472">Membrane</keyword>
<feature type="transmembrane region" description="Helical" evidence="1">
    <location>
        <begin position="7"/>
        <end position="25"/>
    </location>
</feature>
<dbReference type="EMBL" id="JACRTF010000001">
    <property type="protein sequence ID" value="MBC8592437.1"/>
    <property type="molecule type" value="Genomic_DNA"/>
</dbReference>
<proteinExistence type="predicted"/>
<dbReference type="InterPro" id="IPR007815">
    <property type="entry name" value="Emycin_Estase"/>
</dbReference>
<accession>A0A926IJ41</accession>
<evidence type="ECO:0000313" key="3">
    <source>
        <dbReference type="Proteomes" id="UP000651085"/>
    </source>
</evidence>
<dbReference type="Proteomes" id="UP000651085">
    <property type="component" value="Unassembled WGS sequence"/>
</dbReference>
<keyword evidence="3" id="KW-1185">Reference proteome</keyword>
<reference evidence="2" key="1">
    <citation type="submission" date="2020-08" db="EMBL/GenBank/DDBJ databases">
        <title>Genome public.</title>
        <authorList>
            <person name="Liu C."/>
            <person name="Sun Q."/>
        </authorList>
    </citation>
    <scope>NUCLEOTIDE SEQUENCE</scope>
    <source>
        <strain evidence="2">N12</strain>
    </source>
</reference>
<dbReference type="InterPro" id="IPR052036">
    <property type="entry name" value="Hydrolase/PRTase-associated"/>
</dbReference>
<comment type="caution">
    <text evidence="2">The sequence shown here is derived from an EMBL/GenBank/DDBJ whole genome shotgun (WGS) entry which is preliminary data.</text>
</comment>
<keyword evidence="1" id="KW-1133">Transmembrane helix</keyword>
<evidence type="ECO:0000313" key="2">
    <source>
        <dbReference type="EMBL" id="MBC8592437.1"/>
    </source>
</evidence>
<dbReference type="SUPFAM" id="SSF159501">
    <property type="entry name" value="EreA/ChaN-like"/>
    <property type="match status" value="1"/>
</dbReference>
<dbReference type="CDD" id="cd14728">
    <property type="entry name" value="Ere-like"/>
    <property type="match status" value="1"/>
</dbReference>
<dbReference type="PANTHER" id="PTHR31299:SF0">
    <property type="entry name" value="ESTERASE, PUTATIVE (AFU_ORTHOLOGUE AFUA_1G05850)-RELATED"/>
    <property type="match status" value="1"/>
</dbReference>
<dbReference type="PANTHER" id="PTHR31299">
    <property type="entry name" value="ESTERASE, PUTATIVE (AFU_ORTHOLOGUE AFUA_1G05850)-RELATED"/>
    <property type="match status" value="1"/>
</dbReference>
<dbReference type="AlphaFoldDB" id="A0A926IJ41"/>
<dbReference type="Gene3D" id="3.40.1660.10">
    <property type="entry name" value="EreA-like (biosynthetic domain)"/>
    <property type="match status" value="2"/>
</dbReference>
<dbReference type="Pfam" id="PF05139">
    <property type="entry name" value="Erythro_esteras"/>
    <property type="match status" value="1"/>
</dbReference>
<protein>
    <submittedName>
        <fullName evidence="2">Erythromycin esterase family protein</fullName>
    </submittedName>
</protein>
<keyword evidence="1" id="KW-0812">Transmembrane</keyword>
<dbReference type="GO" id="GO:0046677">
    <property type="term" value="P:response to antibiotic"/>
    <property type="evidence" value="ECO:0007669"/>
    <property type="project" value="InterPro"/>
</dbReference>
<organism evidence="2 3">
    <name type="scientific">Jilunia laotingensis</name>
    <dbReference type="NCBI Taxonomy" id="2763675"/>
    <lineage>
        <taxon>Bacteria</taxon>
        <taxon>Pseudomonadati</taxon>
        <taxon>Bacteroidota</taxon>
        <taxon>Bacteroidia</taxon>
        <taxon>Bacteroidales</taxon>
        <taxon>Bacteroidaceae</taxon>
        <taxon>Jilunia</taxon>
    </lineage>
</organism>
<evidence type="ECO:0000256" key="1">
    <source>
        <dbReference type="SAM" id="Phobius"/>
    </source>
</evidence>
<dbReference type="RefSeq" id="WP_262433634.1">
    <property type="nucleotide sequence ID" value="NZ_JACRTF010000001.1"/>
</dbReference>